<dbReference type="RefSeq" id="WP_018392685.1">
    <property type="nucleotide sequence ID" value="NZ_LQWZ01000012.1"/>
</dbReference>
<dbReference type="Proteomes" id="UP000077271">
    <property type="component" value="Unassembled WGS sequence"/>
</dbReference>
<gene>
    <name evidence="1" type="ORF">AWH48_03035</name>
</gene>
<organism evidence="1 2">
    <name type="scientific">Domibacillus aminovorans</name>
    <dbReference type="NCBI Taxonomy" id="29332"/>
    <lineage>
        <taxon>Bacteria</taxon>
        <taxon>Bacillati</taxon>
        <taxon>Bacillota</taxon>
        <taxon>Bacilli</taxon>
        <taxon>Bacillales</taxon>
        <taxon>Bacillaceae</taxon>
        <taxon>Domibacillus</taxon>
    </lineage>
</organism>
<reference evidence="1 2" key="1">
    <citation type="submission" date="2016-01" db="EMBL/GenBank/DDBJ databases">
        <title>Investigation of taxonomic status of Bacillus aminovorans.</title>
        <authorList>
            <person name="Verma A."/>
            <person name="Pal Y."/>
            <person name="Krishnamurthi S."/>
        </authorList>
    </citation>
    <scope>NUCLEOTIDE SEQUENCE [LARGE SCALE GENOMIC DNA]</scope>
    <source>
        <strain evidence="1 2">DSM 4337</strain>
    </source>
</reference>
<sequence length="130" mass="15045">MEWIDDTKASLEIAEVMLDNIQDLINESVTHSDVIPYLKVIINNFLENCLSPLDYAANYIFSTYCEIEYTAQELRSFSVYSPIRYKPRAFNSCILKNYRTPSTKRPDLVNVFESAQSFYHGLVRVPFSPS</sequence>
<comment type="caution">
    <text evidence="1">The sequence shown here is derived from an EMBL/GenBank/DDBJ whole genome shotgun (WGS) entry which is preliminary data.</text>
</comment>
<proteinExistence type="predicted"/>
<evidence type="ECO:0000313" key="1">
    <source>
        <dbReference type="EMBL" id="OAH57995.1"/>
    </source>
</evidence>
<dbReference type="EMBL" id="LQWZ01000012">
    <property type="protein sequence ID" value="OAH57995.1"/>
    <property type="molecule type" value="Genomic_DNA"/>
</dbReference>
<accession>A0A177KYB6</accession>
<protein>
    <submittedName>
        <fullName evidence="1">Uncharacterized protein</fullName>
    </submittedName>
</protein>
<name>A0A177KYB6_9BACI</name>
<evidence type="ECO:0000313" key="2">
    <source>
        <dbReference type="Proteomes" id="UP000077271"/>
    </source>
</evidence>
<dbReference type="AlphaFoldDB" id="A0A177KYB6"/>